<gene>
    <name evidence="4" type="ORF">JF537_17115</name>
</gene>
<dbReference type="AlphaFoldDB" id="A0A8I1SPA1"/>
<sequence>MKKIYLDAGHGGHDSGAVSSGLLEKNLVLKLQQYMIQFFNDQYTGFTIRTTRTTDVFLSLSERASRANAWGADAFMSIHVNAGGGTGYEDYIYTGRRVSSVSLRNAVHDEVKKVIGGYNHPNRGKKTASYAVLRRTNMPAVLTEIAFIDRAADATLLKNESFLQNIAYAYAKGMATFLRLPAKSGATPAPTPTPTPVSTPPKAPAKPQPTPPKPSAPPPSTSGDTVIRTIQQTLNSRYKTGIAVDGIYGPNTKAALIKGLQSELNTQFNARLAVDGIYGSNTRNAVVNIVQGARGNLTWIAQAALYISGHNPGTIDGIFGTNTLSTVKAFQRSKGLSVDGIIGINTWRALF</sequence>
<dbReference type="PANTHER" id="PTHR30404">
    <property type="entry name" value="N-ACETYLMURAMOYL-L-ALANINE AMIDASE"/>
    <property type="match status" value="1"/>
</dbReference>
<dbReference type="GO" id="GO:0009253">
    <property type="term" value="P:peptidoglycan catabolic process"/>
    <property type="evidence" value="ECO:0007669"/>
    <property type="project" value="InterPro"/>
</dbReference>
<dbReference type="EMBL" id="JAEMWV010000009">
    <property type="protein sequence ID" value="MBN8253294.1"/>
    <property type="molecule type" value="Genomic_DNA"/>
</dbReference>
<dbReference type="CDD" id="cd02696">
    <property type="entry name" value="MurNAc-LAA"/>
    <property type="match status" value="1"/>
</dbReference>
<evidence type="ECO:0000256" key="2">
    <source>
        <dbReference type="SAM" id="MobiDB-lite"/>
    </source>
</evidence>
<dbReference type="SMART" id="SM00646">
    <property type="entry name" value="Ami_3"/>
    <property type="match status" value="1"/>
</dbReference>
<evidence type="ECO:0000259" key="3">
    <source>
        <dbReference type="SMART" id="SM00646"/>
    </source>
</evidence>
<keyword evidence="1" id="KW-0378">Hydrolase</keyword>
<organism evidence="4 5">
    <name type="scientific">Priestia flexa</name>
    <dbReference type="NCBI Taxonomy" id="86664"/>
    <lineage>
        <taxon>Bacteria</taxon>
        <taxon>Bacillati</taxon>
        <taxon>Bacillota</taxon>
        <taxon>Bacilli</taxon>
        <taxon>Bacillales</taxon>
        <taxon>Bacillaceae</taxon>
        <taxon>Priestia</taxon>
    </lineage>
</organism>
<dbReference type="InterPro" id="IPR036365">
    <property type="entry name" value="PGBD-like_sf"/>
</dbReference>
<dbReference type="Gene3D" id="3.40.630.40">
    <property type="entry name" value="Zn-dependent exopeptidases"/>
    <property type="match status" value="1"/>
</dbReference>
<evidence type="ECO:0000256" key="1">
    <source>
        <dbReference type="ARBA" id="ARBA00022801"/>
    </source>
</evidence>
<name>A0A8I1SPA1_9BACI</name>
<dbReference type="Proteomes" id="UP000664578">
    <property type="component" value="Unassembled WGS sequence"/>
</dbReference>
<dbReference type="SUPFAM" id="SSF47090">
    <property type="entry name" value="PGBD-like"/>
    <property type="match status" value="2"/>
</dbReference>
<evidence type="ECO:0000313" key="5">
    <source>
        <dbReference type="Proteomes" id="UP000664578"/>
    </source>
</evidence>
<dbReference type="GO" id="GO:0008745">
    <property type="term" value="F:N-acetylmuramoyl-L-alanine amidase activity"/>
    <property type="evidence" value="ECO:0007669"/>
    <property type="project" value="InterPro"/>
</dbReference>
<feature type="compositionally biased region" description="Pro residues" evidence="2">
    <location>
        <begin position="189"/>
        <end position="220"/>
    </location>
</feature>
<proteinExistence type="predicted"/>
<feature type="domain" description="MurNAc-LAA" evidence="3">
    <location>
        <begin position="64"/>
        <end position="175"/>
    </location>
</feature>
<dbReference type="Pfam" id="PF01471">
    <property type="entry name" value="PG_binding_1"/>
    <property type="match status" value="2"/>
</dbReference>
<reference evidence="4" key="1">
    <citation type="submission" date="2020-12" db="EMBL/GenBank/DDBJ databases">
        <title>PHA producing bacteria isolated from mangrove.</title>
        <authorList>
            <person name="Zheng W."/>
            <person name="Yu S."/>
            <person name="Huang Y."/>
        </authorList>
    </citation>
    <scope>NUCLEOTIDE SEQUENCE</scope>
    <source>
        <strain evidence="4">GN22-4</strain>
    </source>
</reference>
<dbReference type="InterPro" id="IPR002508">
    <property type="entry name" value="MurNAc-LAA_cat"/>
</dbReference>
<accession>A0A8I1SPA1</accession>
<dbReference type="Gene3D" id="1.10.101.10">
    <property type="entry name" value="PGBD-like superfamily/PGBD"/>
    <property type="match status" value="2"/>
</dbReference>
<dbReference type="RefSeq" id="WP_206782995.1">
    <property type="nucleotide sequence ID" value="NZ_CM125968.1"/>
</dbReference>
<comment type="caution">
    <text evidence="4">The sequence shown here is derived from an EMBL/GenBank/DDBJ whole genome shotgun (WGS) entry which is preliminary data.</text>
</comment>
<feature type="region of interest" description="Disordered" evidence="2">
    <location>
        <begin position="185"/>
        <end position="225"/>
    </location>
</feature>
<dbReference type="Pfam" id="PF01520">
    <property type="entry name" value="Amidase_3"/>
    <property type="match status" value="1"/>
</dbReference>
<dbReference type="SUPFAM" id="SSF53187">
    <property type="entry name" value="Zn-dependent exopeptidases"/>
    <property type="match status" value="1"/>
</dbReference>
<protein>
    <submittedName>
        <fullName evidence="4">N-acetylmuramoyl-L-alanine amidase</fullName>
    </submittedName>
</protein>
<dbReference type="PANTHER" id="PTHR30404:SF0">
    <property type="entry name" value="N-ACETYLMURAMOYL-L-ALANINE AMIDASE AMIC"/>
    <property type="match status" value="1"/>
</dbReference>
<dbReference type="InterPro" id="IPR002477">
    <property type="entry name" value="Peptidoglycan-bd-like"/>
</dbReference>
<dbReference type="InterPro" id="IPR050695">
    <property type="entry name" value="N-acetylmuramoyl_amidase_3"/>
</dbReference>
<evidence type="ECO:0000313" key="4">
    <source>
        <dbReference type="EMBL" id="MBN8253294.1"/>
    </source>
</evidence>
<dbReference type="InterPro" id="IPR036366">
    <property type="entry name" value="PGBDSf"/>
</dbReference>
<dbReference type="GO" id="GO:0030288">
    <property type="term" value="C:outer membrane-bounded periplasmic space"/>
    <property type="evidence" value="ECO:0007669"/>
    <property type="project" value="TreeGrafter"/>
</dbReference>